<dbReference type="InterPro" id="IPR029058">
    <property type="entry name" value="AB_hydrolase_fold"/>
</dbReference>
<feature type="domain" description="AB hydrolase-1" evidence="2">
    <location>
        <begin position="376"/>
        <end position="480"/>
    </location>
</feature>
<keyword evidence="1" id="KW-0812">Transmembrane</keyword>
<feature type="domain" description="CAAX prenyl protease 2/Lysostaphin resistance protein A-like" evidence="3">
    <location>
        <begin position="159"/>
        <end position="252"/>
    </location>
</feature>
<dbReference type="SUPFAM" id="SSF53474">
    <property type="entry name" value="alpha/beta-Hydrolases"/>
    <property type="match status" value="1"/>
</dbReference>
<gene>
    <name evidence="4" type="ORF">ACFFR3_08285</name>
</gene>
<keyword evidence="5" id="KW-1185">Reference proteome</keyword>
<name>A0ABV5NGT4_9ACTN</name>
<evidence type="ECO:0000256" key="1">
    <source>
        <dbReference type="SAM" id="Phobius"/>
    </source>
</evidence>
<dbReference type="InterPro" id="IPR003675">
    <property type="entry name" value="Rce1/LyrA-like_dom"/>
</dbReference>
<feature type="transmembrane region" description="Helical" evidence="1">
    <location>
        <begin position="210"/>
        <end position="232"/>
    </location>
</feature>
<organism evidence="4 5">
    <name type="scientific">Nonomuraea salmonea</name>
    <dbReference type="NCBI Taxonomy" id="46181"/>
    <lineage>
        <taxon>Bacteria</taxon>
        <taxon>Bacillati</taxon>
        <taxon>Actinomycetota</taxon>
        <taxon>Actinomycetes</taxon>
        <taxon>Streptosporangiales</taxon>
        <taxon>Streptosporangiaceae</taxon>
        <taxon>Nonomuraea</taxon>
    </lineage>
</organism>
<dbReference type="PANTHER" id="PTHR35797">
    <property type="entry name" value="PROTEASE-RELATED"/>
    <property type="match status" value="1"/>
</dbReference>
<keyword evidence="4" id="KW-0378">Hydrolase</keyword>
<sequence length="618" mass="65581">MRPTAEPHLVSPPGGTPGGRRRELTVFVLIGFGIPWLLWLLRVRTGVDVVAPGGMIAVGLATFVALRLGRRTGGRTGGRTGTVARDTALVPVRPVRRLVRFCAIALGATLASGFLAVAIGAWAGEYPTDLENLSGLRDVYGTSGEPFQLILSALAVNIGLLVVVLPLAFCEEWAWRGFLLPRLRPLGLWPALLAGGLIWGVWHLPGYVGAGASAGFVPFLVFTVFFGILLGWLRLASGLIWPGVLAHAANNTLVTAFVNVVTSADDERALSDPWTVGLSGWPGWLIMLAVILVGARAIRRAAERDPAFGGLPRRRPRPLRRIVAASLGLVIVAALAGTAVEQSMARTDARRFPAPGRLVSVGTHQLHLRCLGSGSPAVVFEAGWGDSSTTWDGLQRELAASGRRSCAYDRAGYAWSEPGPGVRDASAEAAELVTLLANAGERGPFVFVGHSWGGHVLRLLRAQRPEQVAGLVLLDIADERNTGLATPATIQAHVWSFAAGAGLLRTGAWMVDPREPRLTRANAPVVFGPATWAAAAAEMRAYDATVRAVRGLPSGPGSWGGLPLTVISAQDGGERTARLSTRERHVVAATQDHYVHLAEPALVLREIHRVLGEAAFTK</sequence>
<keyword evidence="1" id="KW-1133">Transmembrane helix</keyword>
<evidence type="ECO:0000313" key="5">
    <source>
        <dbReference type="Proteomes" id="UP001589568"/>
    </source>
</evidence>
<dbReference type="Proteomes" id="UP001589568">
    <property type="component" value="Unassembled WGS sequence"/>
</dbReference>
<feature type="transmembrane region" description="Helical" evidence="1">
    <location>
        <begin position="149"/>
        <end position="174"/>
    </location>
</feature>
<reference evidence="4 5" key="1">
    <citation type="submission" date="2024-09" db="EMBL/GenBank/DDBJ databases">
        <authorList>
            <person name="Sun Q."/>
            <person name="Mori K."/>
        </authorList>
    </citation>
    <scope>NUCLEOTIDE SEQUENCE [LARGE SCALE GENOMIC DNA]</scope>
    <source>
        <strain evidence="4 5">JCM 3324</strain>
    </source>
</reference>
<feature type="transmembrane region" description="Helical" evidence="1">
    <location>
        <begin position="49"/>
        <end position="69"/>
    </location>
</feature>
<dbReference type="InterPro" id="IPR000073">
    <property type="entry name" value="AB_hydrolase_1"/>
</dbReference>
<dbReference type="InterPro" id="IPR042150">
    <property type="entry name" value="MmRce1-like"/>
</dbReference>
<dbReference type="Pfam" id="PF00561">
    <property type="entry name" value="Abhydrolase_1"/>
    <property type="match status" value="1"/>
</dbReference>
<feature type="transmembrane region" description="Helical" evidence="1">
    <location>
        <begin position="319"/>
        <end position="340"/>
    </location>
</feature>
<evidence type="ECO:0000313" key="4">
    <source>
        <dbReference type="EMBL" id="MFB9469503.1"/>
    </source>
</evidence>
<feature type="transmembrane region" description="Helical" evidence="1">
    <location>
        <begin position="101"/>
        <end position="123"/>
    </location>
</feature>
<dbReference type="GO" id="GO:0016787">
    <property type="term" value="F:hydrolase activity"/>
    <property type="evidence" value="ECO:0007669"/>
    <property type="project" value="UniProtKB-KW"/>
</dbReference>
<dbReference type="PANTHER" id="PTHR35797:SF1">
    <property type="entry name" value="PROTEASE"/>
    <property type="match status" value="1"/>
</dbReference>
<feature type="transmembrane region" description="Helical" evidence="1">
    <location>
        <begin position="186"/>
        <end position="204"/>
    </location>
</feature>
<dbReference type="RefSeq" id="WP_379482870.1">
    <property type="nucleotide sequence ID" value="NZ_JBHMCF010000008.1"/>
</dbReference>
<feature type="transmembrane region" description="Helical" evidence="1">
    <location>
        <begin position="281"/>
        <end position="298"/>
    </location>
</feature>
<evidence type="ECO:0000259" key="3">
    <source>
        <dbReference type="Pfam" id="PF02517"/>
    </source>
</evidence>
<feature type="transmembrane region" description="Helical" evidence="1">
    <location>
        <begin position="24"/>
        <end position="43"/>
    </location>
</feature>
<dbReference type="Pfam" id="PF02517">
    <property type="entry name" value="Rce1-like"/>
    <property type="match status" value="1"/>
</dbReference>
<proteinExistence type="predicted"/>
<comment type="caution">
    <text evidence="4">The sequence shown here is derived from an EMBL/GenBank/DDBJ whole genome shotgun (WGS) entry which is preliminary data.</text>
</comment>
<accession>A0ABV5NGT4</accession>
<dbReference type="Gene3D" id="3.40.50.1820">
    <property type="entry name" value="alpha/beta hydrolase"/>
    <property type="match status" value="1"/>
</dbReference>
<feature type="transmembrane region" description="Helical" evidence="1">
    <location>
        <begin position="239"/>
        <end position="261"/>
    </location>
</feature>
<protein>
    <submittedName>
        <fullName evidence="4">Alpha/beta fold hydrolase</fullName>
    </submittedName>
</protein>
<dbReference type="EMBL" id="JBHMCF010000008">
    <property type="protein sequence ID" value="MFB9469503.1"/>
    <property type="molecule type" value="Genomic_DNA"/>
</dbReference>
<keyword evidence="1" id="KW-0472">Membrane</keyword>
<evidence type="ECO:0000259" key="2">
    <source>
        <dbReference type="Pfam" id="PF00561"/>
    </source>
</evidence>